<proteinExistence type="predicted"/>
<gene>
    <name evidence="2" type="ORF">Tco_0893497</name>
</gene>
<comment type="caution">
    <text evidence="2">The sequence shown here is derived from an EMBL/GenBank/DDBJ whole genome shotgun (WGS) entry which is preliminary data.</text>
</comment>
<keyword evidence="2" id="KW-0548">Nucleotidyltransferase</keyword>
<dbReference type="PANTHER" id="PTHR46890">
    <property type="entry name" value="NON-LTR RETROLELEMENT REVERSE TRANSCRIPTASE-LIKE PROTEIN-RELATED"/>
    <property type="match status" value="1"/>
</dbReference>
<dbReference type="InterPro" id="IPR000477">
    <property type="entry name" value="RT_dom"/>
</dbReference>
<organism evidence="2 3">
    <name type="scientific">Tanacetum coccineum</name>
    <dbReference type="NCBI Taxonomy" id="301880"/>
    <lineage>
        <taxon>Eukaryota</taxon>
        <taxon>Viridiplantae</taxon>
        <taxon>Streptophyta</taxon>
        <taxon>Embryophyta</taxon>
        <taxon>Tracheophyta</taxon>
        <taxon>Spermatophyta</taxon>
        <taxon>Magnoliopsida</taxon>
        <taxon>eudicotyledons</taxon>
        <taxon>Gunneridae</taxon>
        <taxon>Pentapetalae</taxon>
        <taxon>asterids</taxon>
        <taxon>campanulids</taxon>
        <taxon>Asterales</taxon>
        <taxon>Asteraceae</taxon>
        <taxon>Asteroideae</taxon>
        <taxon>Anthemideae</taxon>
        <taxon>Anthemidinae</taxon>
        <taxon>Tanacetum</taxon>
    </lineage>
</organism>
<evidence type="ECO:0000313" key="2">
    <source>
        <dbReference type="EMBL" id="GJT23560.1"/>
    </source>
</evidence>
<accession>A0ABQ5C901</accession>
<dbReference type="PANTHER" id="PTHR46890:SF50">
    <property type="entry name" value="RNA-DIRECTED DNA POLYMERASE, EUKARYOTA, REVERSE TRANSCRIPTASE ZINC-BINDING DOMAIN PROTEIN-RELATED"/>
    <property type="match status" value="1"/>
</dbReference>
<evidence type="ECO:0000259" key="1">
    <source>
        <dbReference type="Pfam" id="PF00078"/>
    </source>
</evidence>
<reference evidence="2" key="2">
    <citation type="submission" date="2022-01" db="EMBL/GenBank/DDBJ databases">
        <authorList>
            <person name="Yamashiro T."/>
            <person name="Shiraishi A."/>
            <person name="Satake H."/>
            <person name="Nakayama K."/>
        </authorList>
    </citation>
    <scope>NUCLEOTIDE SEQUENCE</scope>
</reference>
<dbReference type="Proteomes" id="UP001151760">
    <property type="component" value="Unassembled WGS sequence"/>
</dbReference>
<keyword evidence="2" id="KW-0695">RNA-directed DNA polymerase</keyword>
<name>A0ABQ5C901_9ASTR</name>
<reference evidence="2" key="1">
    <citation type="journal article" date="2022" name="Int. J. Mol. Sci.">
        <title>Draft Genome of Tanacetum Coccineum: Genomic Comparison of Closely Related Tanacetum-Family Plants.</title>
        <authorList>
            <person name="Yamashiro T."/>
            <person name="Shiraishi A."/>
            <person name="Nakayama K."/>
            <person name="Satake H."/>
        </authorList>
    </citation>
    <scope>NUCLEOTIDE SEQUENCE</scope>
</reference>
<dbReference type="Pfam" id="PF00078">
    <property type="entry name" value="RVT_1"/>
    <property type="match status" value="1"/>
</dbReference>
<keyword evidence="2" id="KW-0808">Transferase</keyword>
<dbReference type="InterPro" id="IPR052343">
    <property type="entry name" value="Retrotransposon-Effector_Assoc"/>
</dbReference>
<keyword evidence="3" id="KW-1185">Reference proteome</keyword>
<protein>
    <submittedName>
        <fullName evidence="2">RNA-directed DNA polymerase, eukaryota, reverse transcriptase zinc-binding domain protein</fullName>
    </submittedName>
</protein>
<feature type="domain" description="Reverse transcriptase" evidence="1">
    <location>
        <begin position="201"/>
        <end position="304"/>
    </location>
</feature>
<dbReference type="GO" id="GO:0003964">
    <property type="term" value="F:RNA-directed DNA polymerase activity"/>
    <property type="evidence" value="ECO:0007669"/>
    <property type="project" value="UniProtKB-KW"/>
</dbReference>
<evidence type="ECO:0000313" key="3">
    <source>
        <dbReference type="Proteomes" id="UP001151760"/>
    </source>
</evidence>
<dbReference type="EMBL" id="BQNB010014065">
    <property type="protein sequence ID" value="GJT23560.1"/>
    <property type="molecule type" value="Genomic_DNA"/>
</dbReference>
<sequence length="321" mass="36721">MSKLDRFLIFESFHEVFPNVTGVVLEKGIPDHRPILLKEFELSSIDAKINQGSALEEDFIHRRDSIKIIGDIERLKDKDIAQKAKVKWAIEDPHNVKAQFLTHFSSRFQHTNGIPPSLDGDMPNHLSSGQSDYLENHFSRDENKRAIWDYGGERAPGPDGFTFKFFTTFWDVFEADVIRFVQEFFLTSYFPKGCNSFIALIPKVSNAKFITDFHPISLIGCQYKTVGKLLANRLSTMIGSCISLKQSAFIKGGYILDGSLVLNEVMAWYRKCKKDLMVFKVYFEKAFDSLRWDFLDLVMVKLGFGINESLVVFGMLVLLSL</sequence>